<comment type="caution">
    <text evidence="4">The sequence shown here is derived from an EMBL/GenBank/DDBJ whole genome shotgun (WGS) entry which is preliminary data.</text>
</comment>
<dbReference type="GO" id="GO:0005634">
    <property type="term" value="C:nucleus"/>
    <property type="evidence" value="ECO:0007669"/>
    <property type="project" value="TreeGrafter"/>
</dbReference>
<accession>A0AAN9V188</accession>
<evidence type="ECO:0000313" key="4">
    <source>
        <dbReference type="EMBL" id="KAK7757321.1"/>
    </source>
</evidence>
<feature type="compositionally biased region" description="Polar residues" evidence="2">
    <location>
        <begin position="342"/>
        <end position="352"/>
    </location>
</feature>
<reference evidence="4 5" key="1">
    <citation type="submission" date="2024-02" db="EMBL/GenBank/DDBJ databases">
        <title>De novo assembly and annotation of 12 fungi associated with fruit tree decline syndrome in Ontario, Canada.</title>
        <authorList>
            <person name="Sulman M."/>
            <person name="Ellouze W."/>
            <person name="Ilyukhin E."/>
        </authorList>
    </citation>
    <scope>NUCLEOTIDE SEQUENCE [LARGE SCALE GENOMIC DNA]</scope>
    <source>
        <strain evidence="4 5">M11/M66-122</strain>
    </source>
</reference>
<dbReference type="CDD" id="cd18793">
    <property type="entry name" value="SF2_C_SNF"/>
    <property type="match status" value="1"/>
</dbReference>
<dbReference type="InterPro" id="IPR049730">
    <property type="entry name" value="SNF2/RAD54-like_C"/>
</dbReference>
<protein>
    <recommendedName>
        <fullName evidence="3">Helicase C-terminal domain-containing protein</fullName>
    </recommendedName>
</protein>
<feature type="region of interest" description="Disordered" evidence="2">
    <location>
        <begin position="322"/>
        <end position="352"/>
    </location>
</feature>
<evidence type="ECO:0000313" key="5">
    <source>
        <dbReference type="Proteomes" id="UP001320420"/>
    </source>
</evidence>
<dbReference type="AlphaFoldDB" id="A0AAN9V188"/>
<feature type="region of interest" description="Disordered" evidence="2">
    <location>
        <begin position="214"/>
        <end position="241"/>
    </location>
</feature>
<keyword evidence="5" id="KW-1185">Reference proteome</keyword>
<dbReference type="InterPro" id="IPR027417">
    <property type="entry name" value="P-loop_NTPase"/>
</dbReference>
<evidence type="ECO:0000259" key="3">
    <source>
        <dbReference type="PROSITE" id="PS51194"/>
    </source>
</evidence>
<dbReference type="Proteomes" id="UP001320420">
    <property type="component" value="Unassembled WGS sequence"/>
</dbReference>
<feature type="domain" description="Helicase C-terminal" evidence="3">
    <location>
        <begin position="78"/>
        <end position="227"/>
    </location>
</feature>
<dbReference type="Pfam" id="PF00271">
    <property type="entry name" value="Helicase_C"/>
    <property type="match status" value="1"/>
</dbReference>
<proteinExistence type="predicted"/>
<dbReference type="PROSITE" id="PS51194">
    <property type="entry name" value="HELICASE_CTER"/>
    <property type="match status" value="1"/>
</dbReference>
<name>A0AAN9V188_9PEZI</name>
<sequence>MFCKKHLSLAMLHDITLKKQELKVHQERQHNVPTEPSSSQTPQKVKNAGIYSEFSDDKLAAIKNIQLDGPSFATKIDTLIKHLLWLREIDPGAKSIIFSQFREFLDVLGRAFDRYRIGFASFDQKDGISKFKEEPGIECFLMDARAHASGLNLVNASHVFLCEPLLNTALELQAIARVDRIGQDHETTVWLYLVEGTVEESIYNLSVKRRLKHMNGTSDDDKGKKPSSSASSSSGGGEGGLTIPEISDLDLNLEAANSIELQQAALSKLMNKDKQLGEVVDNNDIWECLFGRVKGGEGADDATSADERFKDSAVMGFLAGEAAQERREAAEAAEAEAEASHDPSSPGTSVSS</sequence>
<dbReference type="GO" id="GO:0006974">
    <property type="term" value="P:DNA damage response"/>
    <property type="evidence" value="ECO:0007669"/>
    <property type="project" value="TreeGrafter"/>
</dbReference>
<dbReference type="InterPro" id="IPR052583">
    <property type="entry name" value="ATP-helicase/E3_Ub-Ligase"/>
</dbReference>
<dbReference type="EMBL" id="JAKJXP020000003">
    <property type="protein sequence ID" value="KAK7757321.1"/>
    <property type="molecule type" value="Genomic_DNA"/>
</dbReference>
<dbReference type="SUPFAM" id="SSF52540">
    <property type="entry name" value="P-loop containing nucleoside triphosphate hydrolases"/>
    <property type="match status" value="1"/>
</dbReference>
<dbReference type="PANTHER" id="PTHR45865:SF1">
    <property type="entry name" value="E3 UBIQUITIN-PROTEIN LIGASE SHPRH"/>
    <property type="match status" value="1"/>
</dbReference>
<evidence type="ECO:0000256" key="2">
    <source>
        <dbReference type="SAM" id="MobiDB-lite"/>
    </source>
</evidence>
<dbReference type="GO" id="GO:0000209">
    <property type="term" value="P:protein polyubiquitination"/>
    <property type="evidence" value="ECO:0007669"/>
    <property type="project" value="TreeGrafter"/>
</dbReference>
<organism evidence="4 5">
    <name type="scientific">Diatrype stigma</name>
    <dbReference type="NCBI Taxonomy" id="117547"/>
    <lineage>
        <taxon>Eukaryota</taxon>
        <taxon>Fungi</taxon>
        <taxon>Dikarya</taxon>
        <taxon>Ascomycota</taxon>
        <taxon>Pezizomycotina</taxon>
        <taxon>Sordariomycetes</taxon>
        <taxon>Xylariomycetidae</taxon>
        <taxon>Xylariales</taxon>
        <taxon>Diatrypaceae</taxon>
        <taxon>Diatrype</taxon>
    </lineage>
</organism>
<feature type="region of interest" description="Disordered" evidence="2">
    <location>
        <begin position="23"/>
        <end position="44"/>
    </location>
</feature>
<keyword evidence="1" id="KW-0378">Hydrolase</keyword>
<evidence type="ECO:0000256" key="1">
    <source>
        <dbReference type="ARBA" id="ARBA00022801"/>
    </source>
</evidence>
<dbReference type="InterPro" id="IPR001650">
    <property type="entry name" value="Helicase_C-like"/>
</dbReference>
<feature type="compositionally biased region" description="Polar residues" evidence="2">
    <location>
        <begin position="31"/>
        <end position="44"/>
    </location>
</feature>
<dbReference type="PANTHER" id="PTHR45865">
    <property type="entry name" value="E3 UBIQUITIN-PROTEIN LIGASE SHPRH FAMILY MEMBER"/>
    <property type="match status" value="1"/>
</dbReference>
<dbReference type="Gene3D" id="3.40.50.300">
    <property type="entry name" value="P-loop containing nucleotide triphosphate hydrolases"/>
    <property type="match status" value="1"/>
</dbReference>
<dbReference type="GO" id="GO:0016787">
    <property type="term" value="F:hydrolase activity"/>
    <property type="evidence" value="ECO:0007669"/>
    <property type="project" value="UniProtKB-KW"/>
</dbReference>
<gene>
    <name evidence="4" type="ORF">SLS62_000871</name>
</gene>
<dbReference type="GO" id="GO:0061630">
    <property type="term" value="F:ubiquitin protein ligase activity"/>
    <property type="evidence" value="ECO:0007669"/>
    <property type="project" value="TreeGrafter"/>
</dbReference>